<evidence type="ECO:0000256" key="3">
    <source>
        <dbReference type="ARBA" id="ARBA00023163"/>
    </source>
</evidence>
<evidence type="ECO:0000313" key="7">
    <source>
        <dbReference type="Proteomes" id="UP000095042"/>
    </source>
</evidence>
<protein>
    <recommendedName>
        <fullName evidence="5">HTH tetR-type domain-containing protein</fullName>
    </recommendedName>
</protein>
<proteinExistence type="predicted"/>
<dbReference type="GO" id="GO:0003677">
    <property type="term" value="F:DNA binding"/>
    <property type="evidence" value="ECO:0007669"/>
    <property type="project" value="UniProtKB-UniRule"/>
</dbReference>
<keyword evidence="2 4" id="KW-0238">DNA-binding</keyword>
<dbReference type="Proteomes" id="UP000095042">
    <property type="component" value="Unassembled WGS sequence"/>
</dbReference>
<dbReference type="Gene3D" id="1.10.357.10">
    <property type="entry name" value="Tetracycline Repressor, domain 2"/>
    <property type="match status" value="1"/>
</dbReference>
<dbReference type="InterPro" id="IPR001647">
    <property type="entry name" value="HTH_TetR"/>
</dbReference>
<evidence type="ECO:0000259" key="5">
    <source>
        <dbReference type="PROSITE" id="PS50977"/>
    </source>
</evidence>
<reference evidence="6 7" key="1">
    <citation type="journal article" date="2016" name="Environ. Microbiol.">
        <title>New Methyloceanibacter diversity from North Sea sediments includes methanotroph containing solely the soluble methane monooxygenase.</title>
        <authorList>
            <person name="Vekeman B."/>
            <person name="Kerckhof F.M."/>
            <person name="Cremers G."/>
            <person name="de Vos P."/>
            <person name="Vandamme P."/>
            <person name="Boon N."/>
            <person name="Op den Camp H.J."/>
            <person name="Heylen K."/>
        </authorList>
    </citation>
    <scope>NUCLEOTIDE SEQUENCE [LARGE SCALE GENOMIC DNA]</scope>
    <source>
        <strain evidence="6 7">R-67177</strain>
    </source>
</reference>
<dbReference type="PANTHER" id="PTHR47506">
    <property type="entry name" value="TRANSCRIPTIONAL REGULATORY PROTEIN"/>
    <property type="match status" value="1"/>
</dbReference>
<dbReference type="EMBL" id="LPWD01000096">
    <property type="protein sequence ID" value="ODS03526.1"/>
    <property type="molecule type" value="Genomic_DNA"/>
</dbReference>
<keyword evidence="1" id="KW-0805">Transcription regulation</keyword>
<organism evidence="6 7">
    <name type="scientific">Methyloceanibacter marginalis</name>
    <dbReference type="NCBI Taxonomy" id="1774971"/>
    <lineage>
        <taxon>Bacteria</taxon>
        <taxon>Pseudomonadati</taxon>
        <taxon>Pseudomonadota</taxon>
        <taxon>Alphaproteobacteria</taxon>
        <taxon>Hyphomicrobiales</taxon>
        <taxon>Hyphomicrobiaceae</taxon>
        <taxon>Methyloceanibacter</taxon>
    </lineage>
</organism>
<keyword evidence="7" id="KW-1185">Reference proteome</keyword>
<dbReference type="Gene3D" id="1.10.10.60">
    <property type="entry name" value="Homeodomain-like"/>
    <property type="match status" value="1"/>
</dbReference>
<dbReference type="PROSITE" id="PS01081">
    <property type="entry name" value="HTH_TETR_1"/>
    <property type="match status" value="1"/>
</dbReference>
<gene>
    <name evidence="6" type="ORF">AUC71_09160</name>
</gene>
<dbReference type="OrthoDB" id="9795242at2"/>
<dbReference type="InterPro" id="IPR009057">
    <property type="entry name" value="Homeodomain-like_sf"/>
</dbReference>
<evidence type="ECO:0000256" key="1">
    <source>
        <dbReference type="ARBA" id="ARBA00023015"/>
    </source>
</evidence>
<dbReference type="PROSITE" id="PS50977">
    <property type="entry name" value="HTH_TETR_2"/>
    <property type="match status" value="1"/>
</dbReference>
<sequence length="197" mass="21956">MSTAEIRRMARPREFDTDKALDRAMGVFWAKGYEGASLQDLLKAMKIARGSLYKAFTDKRSIYLAALDRYEKTEVDEGIDALRNPDGGDGLSRIREMLEDVKGDVARRGCFMCNAAIDRARFDPKVEAKVTAMLWRLQDAIAVALKQSKKGARWSAKRRAATAAHILNTYIGLRVLARSGYPADGLQAIIDASLREL</sequence>
<comment type="caution">
    <text evidence="6">The sequence shown here is derived from an EMBL/GenBank/DDBJ whole genome shotgun (WGS) entry which is preliminary data.</text>
</comment>
<evidence type="ECO:0000256" key="4">
    <source>
        <dbReference type="PROSITE-ProRule" id="PRU00335"/>
    </source>
</evidence>
<dbReference type="SUPFAM" id="SSF48498">
    <property type="entry name" value="Tetracyclin repressor-like, C-terminal domain"/>
    <property type="match status" value="1"/>
</dbReference>
<keyword evidence="3" id="KW-0804">Transcription</keyword>
<feature type="DNA-binding region" description="H-T-H motif" evidence="4">
    <location>
        <begin position="37"/>
        <end position="56"/>
    </location>
</feature>
<dbReference type="PANTHER" id="PTHR47506:SF1">
    <property type="entry name" value="HTH-TYPE TRANSCRIPTIONAL REGULATOR YJDC"/>
    <property type="match status" value="1"/>
</dbReference>
<name>A0A1E3WCL5_9HYPH</name>
<dbReference type="InterPro" id="IPR036271">
    <property type="entry name" value="Tet_transcr_reg_TetR-rel_C_sf"/>
</dbReference>
<evidence type="ECO:0000313" key="6">
    <source>
        <dbReference type="EMBL" id="ODS03526.1"/>
    </source>
</evidence>
<dbReference type="Pfam" id="PF00440">
    <property type="entry name" value="TetR_N"/>
    <property type="match status" value="1"/>
</dbReference>
<accession>A0A1E3WCL5</accession>
<feature type="domain" description="HTH tetR-type" evidence="5">
    <location>
        <begin position="14"/>
        <end position="74"/>
    </location>
</feature>
<evidence type="ECO:0000256" key="2">
    <source>
        <dbReference type="ARBA" id="ARBA00023125"/>
    </source>
</evidence>
<dbReference type="SUPFAM" id="SSF46689">
    <property type="entry name" value="Homeodomain-like"/>
    <property type="match status" value="1"/>
</dbReference>
<dbReference type="AlphaFoldDB" id="A0A1E3WCL5"/>
<dbReference type="InterPro" id="IPR023772">
    <property type="entry name" value="DNA-bd_HTH_TetR-type_CS"/>
</dbReference>